<comment type="caution">
    <text evidence="2">The sequence shown here is derived from an EMBL/GenBank/DDBJ whole genome shotgun (WGS) entry which is preliminary data.</text>
</comment>
<gene>
    <name evidence="2" type="ORF">CK203_109019</name>
</gene>
<name>A0A438FEN9_VITVI</name>
<reference evidence="2 3" key="1">
    <citation type="journal article" date="2018" name="PLoS Genet.">
        <title>Population sequencing reveals clonal diversity and ancestral inbreeding in the grapevine cultivar Chardonnay.</title>
        <authorList>
            <person name="Roach M.J."/>
            <person name="Johnson D.L."/>
            <person name="Bohlmann J."/>
            <person name="van Vuuren H.J."/>
            <person name="Jones S.J."/>
            <person name="Pretorius I.S."/>
            <person name="Schmidt S.A."/>
            <person name="Borneman A.R."/>
        </authorList>
    </citation>
    <scope>NUCLEOTIDE SEQUENCE [LARGE SCALE GENOMIC DNA]</scope>
    <source>
        <strain evidence="3">cv. Chardonnay</strain>
        <tissue evidence="2">Leaf</tissue>
    </source>
</reference>
<protein>
    <submittedName>
        <fullName evidence="2">Uncharacterized protein</fullName>
    </submittedName>
</protein>
<dbReference type="Proteomes" id="UP000288805">
    <property type="component" value="Unassembled WGS sequence"/>
</dbReference>
<accession>A0A438FEN9</accession>
<sequence>MDVSLESKSLPSVGNSRKSYLQVTSQKLARDKLVHLHGRRSLALPSVGSGELKPKADFTALRNWPLAWSDRLPMAITPSFQLRIVQRLKHWISNFPSFKMTYTFLSPKQSEIEESSLESITKSGMQGVSGMKNRHLDTPSEGDRTWAVAGSRNDVARLVPLVSDPNTTSRILLRRHSTRMSHIRNSAPPTFHPDVSHPEFFSADIPSGFFNIRHLTPDGKGGHFNFLGQTYSDHLIALTRRVSQPFCTVSRQSNSEDFSSKDERLGSSSLGVKKAGYLLRAFDGKSKVKDHLGWQMLGERHKPLQVASVINFVDYSLNQGAPTGHESANTPMGMNQMAPLPGMVPLYSDITFSDCACHIEYEIAEEAMNFMSYVAEVSRGWDEPNDRDMGRMTSQPKAKVEMYI</sequence>
<evidence type="ECO:0000313" key="3">
    <source>
        <dbReference type="Proteomes" id="UP000288805"/>
    </source>
</evidence>
<proteinExistence type="predicted"/>
<organism evidence="2 3">
    <name type="scientific">Vitis vinifera</name>
    <name type="common">Grape</name>
    <dbReference type="NCBI Taxonomy" id="29760"/>
    <lineage>
        <taxon>Eukaryota</taxon>
        <taxon>Viridiplantae</taxon>
        <taxon>Streptophyta</taxon>
        <taxon>Embryophyta</taxon>
        <taxon>Tracheophyta</taxon>
        <taxon>Spermatophyta</taxon>
        <taxon>Magnoliopsida</taxon>
        <taxon>eudicotyledons</taxon>
        <taxon>Gunneridae</taxon>
        <taxon>Pentapetalae</taxon>
        <taxon>rosids</taxon>
        <taxon>Vitales</taxon>
        <taxon>Vitaceae</taxon>
        <taxon>Viteae</taxon>
        <taxon>Vitis</taxon>
    </lineage>
</organism>
<dbReference type="AlphaFoldDB" id="A0A438FEN9"/>
<evidence type="ECO:0000256" key="1">
    <source>
        <dbReference type="SAM" id="MobiDB-lite"/>
    </source>
</evidence>
<dbReference type="EMBL" id="QGNW01000953">
    <property type="protein sequence ID" value="RVW58426.1"/>
    <property type="molecule type" value="Genomic_DNA"/>
</dbReference>
<evidence type="ECO:0000313" key="2">
    <source>
        <dbReference type="EMBL" id="RVW58426.1"/>
    </source>
</evidence>
<feature type="compositionally biased region" description="Basic and acidic residues" evidence="1">
    <location>
        <begin position="134"/>
        <end position="143"/>
    </location>
</feature>
<feature type="region of interest" description="Disordered" evidence="1">
    <location>
        <begin position="123"/>
        <end position="143"/>
    </location>
</feature>